<feature type="signal peptide" evidence="1">
    <location>
        <begin position="1"/>
        <end position="24"/>
    </location>
</feature>
<gene>
    <name evidence="2" type="ORF">DY245_06365</name>
</gene>
<feature type="chain" id="PRO_5039355373" evidence="1">
    <location>
        <begin position="25"/>
        <end position="71"/>
    </location>
</feature>
<keyword evidence="1" id="KW-0732">Signal</keyword>
<keyword evidence="3" id="KW-1185">Reference proteome</keyword>
<name>A0A371Q8R7_STRIH</name>
<proteinExistence type="predicted"/>
<dbReference type="Proteomes" id="UP000262477">
    <property type="component" value="Unassembled WGS sequence"/>
</dbReference>
<accession>A0A371Q8R7</accession>
<comment type="caution">
    <text evidence="2">The sequence shown here is derived from an EMBL/GenBank/DDBJ whole genome shotgun (WGS) entry which is preliminary data.</text>
</comment>
<dbReference type="AlphaFoldDB" id="A0A371Q8R7"/>
<sequence>MRRIPVKALLAAASLAAVATVVTAGPASASVNRQDARHVSASGSCDEFVADLPIAPSDSDVYVALCQEMGQ</sequence>
<evidence type="ECO:0000313" key="2">
    <source>
        <dbReference type="EMBL" id="REK91085.1"/>
    </source>
</evidence>
<dbReference type="EMBL" id="QUAC01000042">
    <property type="protein sequence ID" value="REK91085.1"/>
    <property type="molecule type" value="Genomic_DNA"/>
</dbReference>
<reference evidence="2 3" key="1">
    <citation type="submission" date="2018-08" db="EMBL/GenBank/DDBJ databases">
        <title>Streptomyces NEAU-D10 sp. nov., a novel Actinomycete isolated from soil.</title>
        <authorList>
            <person name="Jin L."/>
        </authorList>
    </citation>
    <scope>NUCLEOTIDE SEQUENCE [LARGE SCALE GENOMIC DNA]</scope>
    <source>
        <strain evidence="2 3">NEAU-D10</strain>
    </source>
</reference>
<protein>
    <submittedName>
        <fullName evidence="2">Uncharacterized protein</fullName>
    </submittedName>
</protein>
<organism evidence="2 3">
    <name type="scientific">Streptomyces inhibens</name>
    <dbReference type="NCBI Taxonomy" id="2293571"/>
    <lineage>
        <taxon>Bacteria</taxon>
        <taxon>Bacillati</taxon>
        <taxon>Actinomycetota</taxon>
        <taxon>Actinomycetes</taxon>
        <taxon>Kitasatosporales</taxon>
        <taxon>Streptomycetaceae</taxon>
        <taxon>Streptomyces</taxon>
    </lineage>
</organism>
<evidence type="ECO:0000313" key="3">
    <source>
        <dbReference type="Proteomes" id="UP000262477"/>
    </source>
</evidence>
<evidence type="ECO:0000256" key="1">
    <source>
        <dbReference type="SAM" id="SignalP"/>
    </source>
</evidence>